<evidence type="ECO:0000313" key="7">
    <source>
        <dbReference type="Proteomes" id="UP001499852"/>
    </source>
</evidence>
<dbReference type="InterPro" id="IPR011444">
    <property type="entry name" value="DUF1549"/>
</dbReference>
<dbReference type="PANTHER" id="PTHR35889:SF3">
    <property type="entry name" value="F-BOX DOMAIN-CONTAINING PROTEIN"/>
    <property type="match status" value="1"/>
</dbReference>
<keyword evidence="2 3" id="KW-0408">Iron</keyword>
<keyword evidence="1 3" id="KW-0479">Metal-binding</keyword>
<dbReference type="Pfam" id="PF07635">
    <property type="entry name" value="PSCyt1"/>
    <property type="match status" value="1"/>
</dbReference>
<evidence type="ECO:0000256" key="4">
    <source>
        <dbReference type="SAM" id="SignalP"/>
    </source>
</evidence>
<keyword evidence="3" id="KW-0349">Heme</keyword>
<comment type="caution">
    <text evidence="6">The sequence shown here is derived from an EMBL/GenBank/DDBJ whole genome shotgun (WGS) entry which is preliminary data.</text>
</comment>
<gene>
    <name evidence="6" type="ORF">GCM10023213_22960</name>
</gene>
<sequence length="827" mass="91552">MNSHLFIPGAAVFLCSALGATAAETAFFESKIRPVLVKHCYECHSAESGKAKGGLLVDTKQGLLSGGDTGPAIVPGEPGKSLLLKAMRHEDPDLAMPPKGPALAKAVAADFETWIREGAADPRISSAPVAERPPVDVESGRKFWSYQKPQTPQSPEVKNQDWPRRELDRHILAKLEKEGLSPSPDATPAVLLRRLHLDLTGLPPTPGETNAFVKAWAQEEGREALLATTVDGLLKSPRFAERWARHWLDVARFAESNGRESNLVFPHAWRYRDYVVDAIQADKPYDRFITEQIAGDLLPAKDDAERAQLLIATGFLAMGAKGLNEMSKAQFATDLADEQLDTVARAVTASSVACARCHDHKSEPFSMEDYYALAGIFQSTRTHYGTWIDSENNNGSSLIRLPDLPGQLIPNKSVTAARVAQLKADRAKLDAEEKAQNDYMAKARLEGKDISSEGFELLRNVIRILWSRGGIDGQLMTVDEDGSALPLCMGVEEAAKIRDAQLLNRGEIGQPVKAVKRGFPAVFEVPQAAPGSGRSGRLELAQWLTNPAHPLTSRVIANRVWRHLFGVGLVRTADNFGYSGERPSHPELLDALAQQMMQQGWSLKAMVREIALSRSYRQSSDFREDCFEKDPDNRLLWRAHKRRLDAEVIRDSMLAVSGELDLSRRPGSLVTEFAGQSVSLIGFNQALPADLDGSVRRSIYLPVVRDHLPDVLELFDFAEPTLVTGHRDVTNVPMQALYLMNGPWVQQRAAALARRVMQEKPTLEEQQRRAFVLCYNRPPDPQEKKLTERFFQTVRGSIEGRPEVDAPTLLALYCQSLLAGAEFRYVD</sequence>
<proteinExistence type="predicted"/>
<dbReference type="Proteomes" id="UP001499852">
    <property type="component" value="Unassembled WGS sequence"/>
</dbReference>
<organism evidence="6 7">
    <name type="scientific">Prosthecobacter algae</name>
    <dbReference type="NCBI Taxonomy" id="1144682"/>
    <lineage>
        <taxon>Bacteria</taxon>
        <taxon>Pseudomonadati</taxon>
        <taxon>Verrucomicrobiota</taxon>
        <taxon>Verrucomicrobiia</taxon>
        <taxon>Verrucomicrobiales</taxon>
        <taxon>Verrucomicrobiaceae</taxon>
        <taxon>Prosthecobacter</taxon>
    </lineage>
</organism>
<dbReference type="Pfam" id="PF07587">
    <property type="entry name" value="PSD1"/>
    <property type="match status" value="1"/>
</dbReference>
<dbReference type="InterPro" id="IPR011429">
    <property type="entry name" value="Cyt_c_Planctomycete-type"/>
</dbReference>
<evidence type="ECO:0000313" key="6">
    <source>
        <dbReference type="EMBL" id="GAA5140401.1"/>
    </source>
</evidence>
<dbReference type="PROSITE" id="PS51007">
    <property type="entry name" value="CYTC"/>
    <property type="match status" value="1"/>
</dbReference>
<feature type="domain" description="Cytochrome c" evidence="5">
    <location>
        <begin position="19"/>
        <end position="119"/>
    </location>
</feature>
<feature type="chain" id="PRO_5046179242" evidence="4">
    <location>
        <begin position="23"/>
        <end position="827"/>
    </location>
</feature>
<evidence type="ECO:0000256" key="3">
    <source>
        <dbReference type="PROSITE-ProRule" id="PRU00433"/>
    </source>
</evidence>
<feature type="signal peptide" evidence="4">
    <location>
        <begin position="1"/>
        <end position="22"/>
    </location>
</feature>
<keyword evidence="7" id="KW-1185">Reference proteome</keyword>
<dbReference type="InterPro" id="IPR022655">
    <property type="entry name" value="DUF1553"/>
</dbReference>
<evidence type="ECO:0000256" key="1">
    <source>
        <dbReference type="ARBA" id="ARBA00022723"/>
    </source>
</evidence>
<dbReference type="InterPro" id="IPR009056">
    <property type="entry name" value="Cyt_c-like_dom"/>
</dbReference>
<accession>A0ABP9P774</accession>
<reference evidence="7" key="1">
    <citation type="journal article" date="2019" name="Int. J. Syst. Evol. Microbiol.">
        <title>The Global Catalogue of Microorganisms (GCM) 10K type strain sequencing project: providing services to taxonomists for standard genome sequencing and annotation.</title>
        <authorList>
            <consortium name="The Broad Institute Genomics Platform"/>
            <consortium name="The Broad Institute Genome Sequencing Center for Infectious Disease"/>
            <person name="Wu L."/>
            <person name="Ma J."/>
        </authorList>
    </citation>
    <scope>NUCLEOTIDE SEQUENCE [LARGE SCALE GENOMIC DNA]</scope>
    <source>
        <strain evidence="7">JCM 18053</strain>
    </source>
</reference>
<name>A0ABP9P774_9BACT</name>
<dbReference type="Pfam" id="PF07583">
    <property type="entry name" value="PSCyt2"/>
    <property type="match status" value="1"/>
</dbReference>
<dbReference type="EMBL" id="BAABIA010000004">
    <property type="protein sequence ID" value="GAA5140401.1"/>
    <property type="molecule type" value="Genomic_DNA"/>
</dbReference>
<dbReference type="RefSeq" id="WP_345736519.1">
    <property type="nucleotide sequence ID" value="NZ_BAABIA010000004.1"/>
</dbReference>
<keyword evidence="4" id="KW-0732">Signal</keyword>
<protein>
    <submittedName>
        <fullName evidence="6">PSD1 and planctomycete cytochrome C domain-containing protein</fullName>
    </submittedName>
</protein>
<evidence type="ECO:0000259" key="5">
    <source>
        <dbReference type="PROSITE" id="PS51007"/>
    </source>
</evidence>
<dbReference type="PANTHER" id="PTHR35889">
    <property type="entry name" value="CYCLOINULO-OLIGOSACCHARIDE FRUCTANOTRANSFERASE-RELATED"/>
    <property type="match status" value="1"/>
</dbReference>
<evidence type="ECO:0000256" key="2">
    <source>
        <dbReference type="ARBA" id="ARBA00023004"/>
    </source>
</evidence>